<dbReference type="EMBL" id="MNPJ01000005">
    <property type="protein sequence ID" value="OQS55633.1"/>
    <property type="molecule type" value="Genomic_DNA"/>
</dbReference>
<keyword evidence="1" id="KW-0472">Membrane</keyword>
<organism evidence="2 3">
    <name type="scientific">Ecytonucleospora hepatopenaei</name>
    <dbReference type="NCBI Taxonomy" id="646526"/>
    <lineage>
        <taxon>Eukaryota</taxon>
        <taxon>Fungi</taxon>
        <taxon>Fungi incertae sedis</taxon>
        <taxon>Microsporidia</taxon>
        <taxon>Enterocytozoonidae</taxon>
        <taxon>Ecytonucleospora</taxon>
    </lineage>
</organism>
<comment type="caution">
    <text evidence="2">The sequence shown here is derived from an EMBL/GenBank/DDBJ whole genome shotgun (WGS) entry which is preliminary data.</text>
</comment>
<dbReference type="AlphaFoldDB" id="A0A1W0E8S7"/>
<evidence type="ECO:0000313" key="3">
    <source>
        <dbReference type="Proteomes" id="UP000192758"/>
    </source>
</evidence>
<name>A0A1W0E8S7_9MICR</name>
<keyword evidence="1" id="KW-0812">Transmembrane</keyword>
<evidence type="ECO:0000313" key="2">
    <source>
        <dbReference type="EMBL" id="OQS55633.1"/>
    </source>
</evidence>
<protein>
    <submittedName>
        <fullName evidence="2">Uncharacterized protein</fullName>
    </submittedName>
</protein>
<feature type="transmembrane region" description="Helical" evidence="1">
    <location>
        <begin position="79"/>
        <end position="96"/>
    </location>
</feature>
<gene>
    <name evidence="2" type="ORF">EHP00_1491</name>
</gene>
<evidence type="ECO:0000256" key="1">
    <source>
        <dbReference type="SAM" id="Phobius"/>
    </source>
</evidence>
<proteinExistence type="predicted"/>
<dbReference type="VEuPathDB" id="MicrosporidiaDB:EHP00_1491"/>
<accession>A0A1W0E8S7</accession>
<sequence length="374" mass="44061">MKRHSLQIIRKSITDVYYKLKNIDTQNNISVKLKDFFEGKCKNEKLSTIHINELIQVVEYFNEKCIKGNGLSFTYNNDFLIVNALFCNFISYVYSYKVEMYKKKFLFIEKRIFAKNLIKAEKKRKRSINTTVNNFIKDFSGDQNDKDFNDFFDKDCSLENSTIKNTFLEIEKLRNNAKKELINTVEYLEDVFIGNTNDNEVNNNLNYNNILNTKNKFDKTTLIECDYLNGYKTHNKYKNHKKSDDLLSNKIKYTYKNSKNIKLNSFINSNYLIGLVINVINKEFVKENKKLSEVSVLRDSTNSDQIISTKKAFNKNITKKEEAMSISFDANETFEKEKEHRLINAQWFYGILLKANQGKITVIQNEPYGNIYIK</sequence>
<keyword evidence="1" id="KW-1133">Transmembrane helix</keyword>
<keyword evidence="3" id="KW-1185">Reference proteome</keyword>
<reference evidence="2 3" key="1">
    <citation type="journal article" date="2017" name="Environ. Microbiol.">
        <title>Decay of the glycolytic pathway and adaptation to intranuclear parasitism within Enterocytozoonidae microsporidia.</title>
        <authorList>
            <person name="Wiredu Boakye D."/>
            <person name="Jaroenlak P."/>
            <person name="Prachumwat A."/>
            <person name="Williams T.A."/>
            <person name="Bateman K.S."/>
            <person name="Itsathitphaisarn O."/>
            <person name="Sritunyalucksana K."/>
            <person name="Paszkiewicz K.H."/>
            <person name="Moore K.A."/>
            <person name="Stentiford G.D."/>
            <person name="Williams B.A."/>
        </authorList>
    </citation>
    <scope>NUCLEOTIDE SEQUENCE [LARGE SCALE GENOMIC DNA]</scope>
    <source>
        <strain evidence="2 3">TH1</strain>
    </source>
</reference>
<dbReference type="Proteomes" id="UP000192758">
    <property type="component" value="Unassembled WGS sequence"/>
</dbReference>